<accession>A0ABR3TKZ0</accession>
<reference evidence="2 3" key="1">
    <citation type="journal article" date="2023" name="Plant Dis.">
        <title>First Report of Diplodia intermedia Causing Canker and Dieback Diseases on Apple Trees in Canada.</title>
        <authorList>
            <person name="Ellouze W."/>
            <person name="Ilyukhin E."/>
            <person name="Sulman M."/>
            <person name="Ali S."/>
        </authorList>
    </citation>
    <scope>NUCLEOTIDE SEQUENCE [LARGE SCALE GENOMIC DNA]</scope>
    <source>
        <strain evidence="2 3">M45-28</strain>
    </source>
</reference>
<dbReference type="EMBL" id="JAKEKT020000054">
    <property type="protein sequence ID" value="KAL1640163.1"/>
    <property type="molecule type" value="Genomic_DNA"/>
</dbReference>
<dbReference type="Proteomes" id="UP001521184">
    <property type="component" value="Unassembled WGS sequence"/>
</dbReference>
<name>A0ABR3TKZ0_9PEZI</name>
<sequence length="346" mass="41221">MSVIYKETTRERDWDLQSHASRKAPSSVIRRYRVADDNPYGDDHYEETRIVTREREADPPVVRQRYVVDRDSDRASGRDVHEYRYVERDVDRPASPRRDVHEYRIKRDVIEHSPSPPRVRQYTIEREIDEEPNEPYALEKYSKSTEFFSRPDPPPQPIVIRQSNPQPIIVQEAPVRQQIILRREEPQYEFIERSEVDDRQVAKRPDPREDDYYYERRIREVDHGRGWEEDDYYERERGRARHGEHDWHSDDEYEYIRRTRDEEFRDRSPHHRRHLAEGIVAGVGAAQLIRHQRRQKGEDPGHGVRQSLGYGHVPDPRVVTITITITGATGPIQGDARSRAWPPLLQ</sequence>
<evidence type="ECO:0000256" key="1">
    <source>
        <dbReference type="SAM" id="MobiDB-lite"/>
    </source>
</evidence>
<evidence type="ECO:0000313" key="3">
    <source>
        <dbReference type="Proteomes" id="UP001521184"/>
    </source>
</evidence>
<feature type="region of interest" description="Disordered" evidence="1">
    <location>
        <begin position="292"/>
        <end position="311"/>
    </location>
</feature>
<evidence type="ECO:0000313" key="2">
    <source>
        <dbReference type="EMBL" id="KAL1640163.1"/>
    </source>
</evidence>
<keyword evidence="3" id="KW-1185">Reference proteome</keyword>
<feature type="region of interest" description="Disordered" evidence="1">
    <location>
        <begin position="1"/>
        <end position="27"/>
    </location>
</feature>
<organism evidence="2 3">
    <name type="scientific">Diplodia intermedia</name>
    <dbReference type="NCBI Taxonomy" id="856260"/>
    <lineage>
        <taxon>Eukaryota</taxon>
        <taxon>Fungi</taxon>
        <taxon>Dikarya</taxon>
        <taxon>Ascomycota</taxon>
        <taxon>Pezizomycotina</taxon>
        <taxon>Dothideomycetes</taxon>
        <taxon>Dothideomycetes incertae sedis</taxon>
        <taxon>Botryosphaeriales</taxon>
        <taxon>Botryosphaeriaceae</taxon>
        <taxon>Diplodia</taxon>
    </lineage>
</organism>
<dbReference type="PANTHER" id="PTHR35487">
    <property type="entry name" value="DUF3824 DOMAIN-CONTAINING PROTEIN"/>
    <property type="match status" value="1"/>
</dbReference>
<proteinExistence type="predicted"/>
<gene>
    <name evidence="2" type="ORF">SLS58_007277</name>
</gene>
<feature type="compositionally biased region" description="Basic and acidic residues" evidence="1">
    <location>
        <begin position="7"/>
        <end position="16"/>
    </location>
</feature>
<dbReference type="PANTHER" id="PTHR35487:SF1">
    <property type="entry name" value="DUF3824 DOMAIN-CONTAINING PROTEIN"/>
    <property type="match status" value="1"/>
</dbReference>
<comment type="caution">
    <text evidence="2">The sequence shown here is derived from an EMBL/GenBank/DDBJ whole genome shotgun (WGS) entry which is preliminary data.</text>
</comment>
<protein>
    <submittedName>
        <fullName evidence="2">Uncharacterized protein</fullName>
    </submittedName>
</protein>